<evidence type="ECO:0000313" key="3">
    <source>
        <dbReference type="Proteomes" id="UP001596417"/>
    </source>
</evidence>
<keyword evidence="3" id="KW-1185">Reference proteome</keyword>
<accession>A0ABD5YKH9</accession>
<dbReference type="PROSITE" id="PS51318">
    <property type="entry name" value="TAT"/>
    <property type="match status" value="1"/>
</dbReference>
<dbReference type="RefSeq" id="WP_248905468.1">
    <property type="nucleotide sequence ID" value="NZ_CP109979.1"/>
</dbReference>
<evidence type="ECO:0000313" key="2">
    <source>
        <dbReference type="EMBL" id="MFC7189397.1"/>
    </source>
</evidence>
<reference evidence="2 3" key="1">
    <citation type="journal article" date="2019" name="Int. J. Syst. Evol. Microbiol.">
        <title>The Global Catalogue of Microorganisms (GCM) 10K type strain sequencing project: providing services to taxonomists for standard genome sequencing and annotation.</title>
        <authorList>
            <consortium name="The Broad Institute Genomics Platform"/>
            <consortium name="The Broad Institute Genome Sequencing Center for Infectious Disease"/>
            <person name="Wu L."/>
            <person name="Ma J."/>
        </authorList>
    </citation>
    <scope>NUCLEOTIDE SEQUENCE [LARGE SCALE GENOMIC DNA]</scope>
    <source>
        <strain evidence="2 3">RDMS1</strain>
    </source>
</reference>
<comment type="caution">
    <text evidence="2">The sequence shown here is derived from an EMBL/GenBank/DDBJ whole genome shotgun (WGS) entry which is preliminary data.</text>
</comment>
<dbReference type="InterPro" id="IPR029062">
    <property type="entry name" value="Class_I_gatase-like"/>
</dbReference>
<name>A0ABD5YKH9_9EURY</name>
<dbReference type="SUPFAM" id="SSF52317">
    <property type="entry name" value="Class I glutamine amidotransferase-like"/>
    <property type="match status" value="1"/>
</dbReference>
<dbReference type="EMBL" id="JBHTAX010000001">
    <property type="protein sequence ID" value="MFC7189397.1"/>
    <property type="molecule type" value="Genomic_DNA"/>
</dbReference>
<dbReference type="AlphaFoldDB" id="A0ABD5YKH9"/>
<feature type="domain" description="N,N-dimethylformamidase beta subunit-like C-terminal" evidence="1">
    <location>
        <begin position="108"/>
        <end position="484"/>
    </location>
</feature>
<sequence>MSDDKFADSTGDGVSDGNVSRRGYLRTVAGAAALSVAGATASAGTVKANPITVENRKSGDARWFPSLPIRSRPWRITHRIEGYTSQTSITSGEAVEFHVSTDPPSSYRVEIYRLGWYGGDGGRLVACLPESRGTVQPIPDPDQLGKVQCNWPVTDRAETTKQWTTGLYLAKFVRTGGKHKGDSTAHAFAVRPRDDAQPSKLLVQLPYATSQAYNGWGGKSLYGFTSTDEDTDNGTESADVVSYDRPRQAPRLHMSYAIHALRFLEREGYDVSYVMDSDVHRNPEMLQRHDLIISSGHDEYWSRAQRDGFEAARDAGTNVAFLAANTALWQIRYEDDRTIVGYKENVEDDPMADTQDETGLFRDLPDPRPECELLGVMGTGAGREAAPNYTVVEDALDHPWMRNTGFKAGDTVVGCIGHEWDYIREDCAPSELTTFFHYEEGTADEDLLPTSVHRDANADAVAYEASSGAHVFSTGSLGYNWRLDPDPSWASTIWPLSDIKEYKPEVLTPDKRLQAFTRNVLNDLQKPN</sequence>
<protein>
    <submittedName>
        <fullName evidence="2">N,N-dimethylformamidase beta subunit family domain-containing protein</fullName>
    </submittedName>
</protein>
<organism evidence="2 3">
    <name type="scientific">Halocatena marina</name>
    <dbReference type="NCBI Taxonomy" id="2934937"/>
    <lineage>
        <taxon>Archaea</taxon>
        <taxon>Methanobacteriati</taxon>
        <taxon>Methanobacteriota</taxon>
        <taxon>Stenosarchaea group</taxon>
        <taxon>Halobacteria</taxon>
        <taxon>Halobacteriales</taxon>
        <taxon>Natronomonadaceae</taxon>
        <taxon>Halocatena</taxon>
    </lineage>
</organism>
<dbReference type="Pfam" id="PF20254">
    <property type="entry name" value="DMFA2_C"/>
    <property type="match status" value="1"/>
</dbReference>
<dbReference type="Proteomes" id="UP001596417">
    <property type="component" value="Unassembled WGS sequence"/>
</dbReference>
<proteinExistence type="predicted"/>
<dbReference type="InterPro" id="IPR006311">
    <property type="entry name" value="TAT_signal"/>
</dbReference>
<dbReference type="GeneID" id="76198967"/>
<evidence type="ECO:0000259" key="1">
    <source>
        <dbReference type="Pfam" id="PF20254"/>
    </source>
</evidence>
<gene>
    <name evidence="2" type="ORF">ACFQL7_05740</name>
</gene>
<dbReference type="InterPro" id="IPR046540">
    <property type="entry name" value="DMFA2_C"/>
</dbReference>